<keyword evidence="2" id="KW-0349">Heme</keyword>
<dbReference type="RefSeq" id="WP_100712296.1">
    <property type="nucleotide sequence ID" value="NZ_NPDY01000001.1"/>
</dbReference>
<evidence type="ECO:0000313" key="8">
    <source>
        <dbReference type="Proteomes" id="UP000231962"/>
    </source>
</evidence>
<dbReference type="Pfam" id="PF01152">
    <property type="entry name" value="Bac_globin"/>
    <property type="match status" value="1"/>
</dbReference>
<evidence type="ECO:0000256" key="4">
    <source>
        <dbReference type="ARBA" id="ARBA00023004"/>
    </source>
</evidence>
<reference evidence="8 9" key="1">
    <citation type="submission" date="2017-07" db="EMBL/GenBank/DDBJ databases">
        <title>Leptospira spp. isolated from tropical soils.</title>
        <authorList>
            <person name="Thibeaux R."/>
            <person name="Iraola G."/>
            <person name="Ferres I."/>
            <person name="Bierque E."/>
            <person name="Girault D."/>
            <person name="Soupe-Gilbert M.-E."/>
            <person name="Picardeau M."/>
            <person name="Goarant C."/>
        </authorList>
    </citation>
    <scope>NUCLEOTIDE SEQUENCE [LARGE SCALE GENOMIC DNA]</scope>
    <source>
        <strain evidence="7 9">FH1-B-B1</strain>
        <strain evidence="6 8">FH1-B-C1</strain>
    </source>
</reference>
<dbReference type="EMBL" id="NPDY01000001">
    <property type="protein sequence ID" value="PJZ71344.1"/>
    <property type="molecule type" value="Genomic_DNA"/>
</dbReference>
<evidence type="ECO:0000256" key="5">
    <source>
        <dbReference type="ARBA" id="ARBA00034496"/>
    </source>
</evidence>
<comment type="caution">
    <text evidence="7">The sequence shown here is derived from an EMBL/GenBank/DDBJ whole genome shotgun (WGS) entry which is preliminary data.</text>
</comment>
<evidence type="ECO:0000313" key="7">
    <source>
        <dbReference type="EMBL" id="PJZ74878.1"/>
    </source>
</evidence>
<gene>
    <name evidence="6" type="ORF">CH360_02250</name>
    <name evidence="7" type="ORF">CH373_02250</name>
</gene>
<dbReference type="InterPro" id="IPR012292">
    <property type="entry name" value="Globin/Proto"/>
</dbReference>
<keyword evidence="3" id="KW-0479">Metal-binding</keyword>
<evidence type="ECO:0000313" key="6">
    <source>
        <dbReference type="EMBL" id="PJZ71344.1"/>
    </source>
</evidence>
<comment type="similarity">
    <text evidence="5">Belongs to the truncated hemoglobin family. Group II subfamily.</text>
</comment>
<dbReference type="InterPro" id="IPR044203">
    <property type="entry name" value="GlbO/GLB3-like"/>
</dbReference>
<dbReference type="AlphaFoldDB" id="A0A2M9ZS06"/>
<organism evidence="7 9">
    <name type="scientific">Leptospira perolatii</name>
    <dbReference type="NCBI Taxonomy" id="2023191"/>
    <lineage>
        <taxon>Bacteria</taxon>
        <taxon>Pseudomonadati</taxon>
        <taxon>Spirochaetota</taxon>
        <taxon>Spirochaetia</taxon>
        <taxon>Leptospirales</taxon>
        <taxon>Leptospiraceae</taxon>
        <taxon>Leptospira</taxon>
    </lineage>
</organism>
<dbReference type="PANTHER" id="PTHR47366:SF1">
    <property type="entry name" value="TWO-ON-TWO HEMOGLOBIN-3"/>
    <property type="match status" value="1"/>
</dbReference>
<dbReference type="Proteomes" id="UP000231990">
    <property type="component" value="Unassembled WGS sequence"/>
</dbReference>
<evidence type="ECO:0000256" key="3">
    <source>
        <dbReference type="ARBA" id="ARBA00022723"/>
    </source>
</evidence>
<dbReference type="GO" id="GO:0019825">
    <property type="term" value="F:oxygen binding"/>
    <property type="evidence" value="ECO:0007669"/>
    <property type="project" value="InterPro"/>
</dbReference>
<name>A0A2M9ZS06_9LEPT</name>
<dbReference type="Gene3D" id="1.10.490.10">
    <property type="entry name" value="Globins"/>
    <property type="match status" value="1"/>
</dbReference>
<protein>
    <submittedName>
        <fullName evidence="7">Bacitracin resistance protein BacA</fullName>
    </submittedName>
</protein>
<dbReference type="PANTHER" id="PTHR47366">
    <property type="entry name" value="TWO-ON-TWO HEMOGLOBIN-3"/>
    <property type="match status" value="1"/>
</dbReference>
<keyword evidence="1" id="KW-0813">Transport</keyword>
<sequence length="143" mass="16871">MNQDQFFLPSGGPPEPDPRLRSLYSILGEEKIRKLVFEFYKRIESSSIRSMFPPTLEESEEKSADFLIQVLGGPPLYVQKHGPPRMRARHFPFPIDEKARRIWLSCYREALRDWEAETDEKEILWKFLESFSAWMVNTSTKSE</sequence>
<dbReference type="InterPro" id="IPR009050">
    <property type="entry name" value="Globin-like_sf"/>
</dbReference>
<accession>A0A2M9ZS06</accession>
<evidence type="ECO:0000313" key="9">
    <source>
        <dbReference type="Proteomes" id="UP000231990"/>
    </source>
</evidence>
<dbReference type="GO" id="GO:0046872">
    <property type="term" value="F:metal ion binding"/>
    <property type="evidence" value="ECO:0007669"/>
    <property type="project" value="UniProtKB-KW"/>
</dbReference>
<dbReference type="EMBL" id="NPDZ01000001">
    <property type="protein sequence ID" value="PJZ74878.1"/>
    <property type="molecule type" value="Genomic_DNA"/>
</dbReference>
<keyword evidence="4" id="KW-0408">Iron</keyword>
<proteinExistence type="inferred from homology"/>
<dbReference type="Proteomes" id="UP000231962">
    <property type="component" value="Unassembled WGS sequence"/>
</dbReference>
<evidence type="ECO:0000256" key="1">
    <source>
        <dbReference type="ARBA" id="ARBA00022448"/>
    </source>
</evidence>
<dbReference type="InterPro" id="IPR001486">
    <property type="entry name" value="Hemoglobin_trunc"/>
</dbReference>
<evidence type="ECO:0000256" key="2">
    <source>
        <dbReference type="ARBA" id="ARBA00022617"/>
    </source>
</evidence>
<dbReference type="GO" id="GO:0005344">
    <property type="term" value="F:oxygen carrier activity"/>
    <property type="evidence" value="ECO:0007669"/>
    <property type="project" value="InterPro"/>
</dbReference>
<dbReference type="SUPFAM" id="SSF46458">
    <property type="entry name" value="Globin-like"/>
    <property type="match status" value="1"/>
</dbReference>
<keyword evidence="8" id="KW-1185">Reference proteome</keyword>
<dbReference type="GO" id="GO:0020037">
    <property type="term" value="F:heme binding"/>
    <property type="evidence" value="ECO:0007669"/>
    <property type="project" value="InterPro"/>
</dbReference>
<dbReference type="OrthoDB" id="9790913at2"/>